<evidence type="ECO:0000256" key="3">
    <source>
        <dbReference type="ARBA" id="ARBA00022475"/>
    </source>
</evidence>
<comment type="catalytic activity">
    <reaction evidence="14">
        <text>[(1-&gt;4)-N-acetyl-beta-D-glucosaminyl](n) + UDP-N-acetyl-alpha-D-glucosamine = [(1-&gt;4)-N-acetyl-beta-D-glucosaminyl](n+1) + UDP + H(+)</text>
        <dbReference type="Rhea" id="RHEA:16637"/>
        <dbReference type="Rhea" id="RHEA-COMP:9593"/>
        <dbReference type="Rhea" id="RHEA-COMP:9595"/>
        <dbReference type="ChEBI" id="CHEBI:15378"/>
        <dbReference type="ChEBI" id="CHEBI:17029"/>
        <dbReference type="ChEBI" id="CHEBI:57705"/>
        <dbReference type="ChEBI" id="CHEBI:58223"/>
        <dbReference type="EC" id="2.4.1.16"/>
    </reaction>
</comment>
<feature type="transmembrane region" description="Helical" evidence="16">
    <location>
        <begin position="358"/>
        <end position="383"/>
    </location>
</feature>
<dbReference type="InterPro" id="IPR011009">
    <property type="entry name" value="Kinase-like_dom_sf"/>
</dbReference>
<dbReference type="PANTHER" id="PTHR22914">
    <property type="entry name" value="CHITIN SYNTHASE"/>
    <property type="match status" value="1"/>
</dbReference>
<protein>
    <recommendedName>
        <fullName evidence="2">chitin synthase</fullName>
        <ecNumber evidence="2">2.4.1.16</ecNumber>
    </recommendedName>
</protein>
<feature type="transmembrane region" description="Helical" evidence="16">
    <location>
        <begin position="1214"/>
        <end position="1237"/>
    </location>
</feature>
<evidence type="ECO:0000256" key="11">
    <source>
        <dbReference type="ARBA" id="ARBA00023136"/>
    </source>
</evidence>
<evidence type="ECO:0000256" key="10">
    <source>
        <dbReference type="ARBA" id="ARBA00023054"/>
    </source>
</evidence>
<dbReference type="InterPro" id="IPR004835">
    <property type="entry name" value="Chitin_synth"/>
</dbReference>
<evidence type="ECO:0000256" key="2">
    <source>
        <dbReference type="ARBA" id="ARBA00012543"/>
    </source>
</evidence>
<dbReference type="SUPFAM" id="SSF56112">
    <property type="entry name" value="Protein kinase-like (PK-like)"/>
    <property type="match status" value="1"/>
</dbReference>
<evidence type="ECO:0000313" key="18">
    <source>
        <dbReference type="EMBL" id="KAK0423039.1"/>
    </source>
</evidence>
<keyword evidence="3" id="KW-1003">Cell membrane</keyword>
<dbReference type="Gene3D" id="3.30.200.20">
    <property type="entry name" value="Phosphorylase Kinase, domain 1"/>
    <property type="match status" value="1"/>
</dbReference>
<dbReference type="InterPro" id="IPR017441">
    <property type="entry name" value="Protein_kinase_ATP_BS"/>
</dbReference>
<evidence type="ECO:0000256" key="7">
    <source>
        <dbReference type="ARBA" id="ARBA00022741"/>
    </source>
</evidence>
<dbReference type="SUPFAM" id="SSF53448">
    <property type="entry name" value="Nucleotide-diphospho-sugar transferases"/>
    <property type="match status" value="1"/>
</dbReference>
<feature type="transmembrane region" description="Helical" evidence="16">
    <location>
        <begin position="463"/>
        <end position="487"/>
    </location>
</feature>
<dbReference type="PROSITE" id="PS00108">
    <property type="entry name" value="PROTEIN_KINASE_ST"/>
    <property type="match status" value="1"/>
</dbReference>
<feature type="transmembrane region" description="Helical" evidence="16">
    <location>
        <begin position="671"/>
        <end position="689"/>
    </location>
</feature>
<keyword evidence="6 16" id="KW-0812">Transmembrane</keyword>
<keyword evidence="7 15" id="KW-0547">Nucleotide-binding</keyword>
<gene>
    <name evidence="18" type="ORF">QR680_007936</name>
</gene>
<keyword evidence="4" id="KW-0328">Glycosyltransferase</keyword>
<feature type="binding site" evidence="15">
    <location>
        <position position="36"/>
    </location>
    <ligand>
        <name>ATP</name>
        <dbReference type="ChEBI" id="CHEBI:30616"/>
    </ligand>
</feature>
<feature type="transmembrane region" description="Helical" evidence="16">
    <location>
        <begin position="395"/>
        <end position="417"/>
    </location>
</feature>
<keyword evidence="12" id="KW-0325">Glycoprotein</keyword>
<evidence type="ECO:0000313" key="19">
    <source>
        <dbReference type="Proteomes" id="UP001175271"/>
    </source>
</evidence>
<dbReference type="InterPro" id="IPR000719">
    <property type="entry name" value="Prot_kinase_dom"/>
</dbReference>
<evidence type="ECO:0000256" key="14">
    <source>
        <dbReference type="ARBA" id="ARBA00048014"/>
    </source>
</evidence>
<dbReference type="GO" id="GO:0006031">
    <property type="term" value="P:chitin biosynthetic process"/>
    <property type="evidence" value="ECO:0007669"/>
    <property type="project" value="TreeGrafter"/>
</dbReference>
<proteinExistence type="inferred from homology"/>
<keyword evidence="9 16" id="KW-1133">Transmembrane helix</keyword>
<dbReference type="CDD" id="cd04190">
    <property type="entry name" value="Chitin_synth_C"/>
    <property type="match status" value="1"/>
</dbReference>
<dbReference type="Proteomes" id="UP001175271">
    <property type="component" value="Unassembled WGS sequence"/>
</dbReference>
<evidence type="ECO:0000256" key="5">
    <source>
        <dbReference type="ARBA" id="ARBA00022679"/>
    </source>
</evidence>
<keyword evidence="8 15" id="KW-0067">ATP-binding</keyword>
<sequence>MASHNLYCNEEYIGSGNFSSVYRAFYRRGNHFVALKKVDLCQIHEPKVREDCLKETNILLTLQHENIIRCYSSFLENGMLVIVLELADQGDLMNVINQHKARRQLIRESEIWTYFVQIMRGIDYMHGMRVMHRDIKPANVFLTNNGTVKLGDLGLSRIFSAKTNAAMSIVGTPYYMSPERIDECAYDFKSDIWSLGCMMYELAALQSPFYADKKNYVSLCSKIKFCEYPPLPADVYSQQMRFVISACMDMIASERPDSSELLLASEKMYAWFARGGMPHSEKWDAFRSFRRDQFATGESYGNGWWSANFLKLLILVWSHTSLIAGVLVTKFAILLMSSNLQVDGTSCGMKNKEISKSLTIHIAFALLLIQAIPDVCLCLQRIYRLMKKGGRNSKINIMFVLLEVCRAAGLLIFYFFVSPSLDPYRGIIYVTLPIIVVPNLCGAWNKLVNAFSGGGSMNSRLKLLALSVPAYYAVLTALTSILLWSIVDMSIGHVMKFTSVMFLLSLGSWEYWIDVARGQSVFRGLYEVKYGLRRLNDSTRLGTSLLRLLVAYVLFDTMLRTRGISYNMAIETIIGLPKKSPAAERNVVLLGLFVTVLNVVMRWSSRFLASMGMSIVSVFNPLLVAPSMIAAIFAVACRFANICWINEHLAQFSLHWSCAKLPESAKYSDRYLILLWFFVYSLWAAIHLFKRQGPSHKKTEDVIDSMAPIISPYTIESSIEVYHYLLKRDEDCKRHDESDDSGDDEFYDYLTLYICATMWHETKVEMAQMIKSIIKLDEEQDRRRLYCNPCDDGVNFKLEAHIFFDDAWEDMPECGRVPNAYFKQLFDLLVELTLVAEDVVAPDSQRILVTTPYGGRLVMQLPAGTLLFVHLKDKKLLRHKKRWSQVMYMYYLLGHRIMDSHLTIEDRQHSADNTFIMAIDGDSKFEPESVVRLLNLMKTKADIGCACGRIHPIGNGLMVWYQKFEYAIGHWFQKAAEHVFGCVLCAPGCFSLFRASALMDDNVMHKYTKTAADPLHFVQYDQGEDRWLSTLLLKQGYRIEYDASSYAETFAPEGFEEFFNQRRRWTPSSVANTFDLLADYKKVCANNKNVSTLYILYQMLVIGFSMLGPSIIFSMLVFAQVAAFGAGVWVMMVLNAIPVCLFVLCCFVLQSRWQLMSAKIISIVYAFIMLAVMVATASQVILETALSPTSVFVLTMVSVFFAAALLHPHEFYNIVFGPIFFLMIPATYIFLSLYSLINLNVINWGTREAAAKALNEAQEGDSLGCDVNRYHWMDSEYLEGCEKGRLKPSEERFWCELIERYLKPIKTSAEEKIEQVKGLADLRNKVAFAILLVNGLLVLAIFLIQKHKDVLSIKWLPYDGFQWTKMNELTGKFETTTEALKIDPLEMGIIVIFMGILVVQSAGLLIHRLTTLMRALHEAAKVERIFTWSRRETINHEEIMAEVRAMIDSEAYDKDAHGARGYKRPPAKTKGAPSKMYNVLYKLERETELEESDDDPNML</sequence>
<dbReference type="SMART" id="SM00220">
    <property type="entry name" value="S_TKc"/>
    <property type="match status" value="1"/>
</dbReference>
<dbReference type="InterPro" id="IPR008271">
    <property type="entry name" value="Ser/Thr_kinase_AS"/>
</dbReference>
<evidence type="ECO:0000256" key="13">
    <source>
        <dbReference type="ARBA" id="ARBA00046329"/>
    </source>
</evidence>
<dbReference type="Pfam" id="PF23000">
    <property type="entry name" value="ChitinSynthase_IV_N"/>
    <property type="match status" value="1"/>
</dbReference>
<feature type="transmembrane region" description="Helical" evidence="16">
    <location>
        <begin position="1095"/>
        <end position="1122"/>
    </location>
</feature>
<dbReference type="GO" id="GO:0004100">
    <property type="term" value="F:chitin synthase activity"/>
    <property type="evidence" value="ECO:0007669"/>
    <property type="project" value="UniProtKB-EC"/>
</dbReference>
<comment type="caution">
    <text evidence="18">The sequence shown here is derived from an EMBL/GenBank/DDBJ whole genome shotgun (WGS) entry which is preliminary data.</text>
</comment>
<organism evidence="18 19">
    <name type="scientific">Steinernema hermaphroditum</name>
    <dbReference type="NCBI Taxonomy" id="289476"/>
    <lineage>
        <taxon>Eukaryota</taxon>
        <taxon>Metazoa</taxon>
        <taxon>Ecdysozoa</taxon>
        <taxon>Nematoda</taxon>
        <taxon>Chromadorea</taxon>
        <taxon>Rhabditida</taxon>
        <taxon>Tylenchina</taxon>
        <taxon>Panagrolaimomorpha</taxon>
        <taxon>Strongyloidoidea</taxon>
        <taxon>Steinernematidae</taxon>
        <taxon>Steinernema</taxon>
    </lineage>
</organism>
<evidence type="ECO:0000259" key="17">
    <source>
        <dbReference type="PROSITE" id="PS50011"/>
    </source>
</evidence>
<accession>A0AA39IH69</accession>
<dbReference type="PROSITE" id="PS00107">
    <property type="entry name" value="PROTEIN_KINASE_ATP"/>
    <property type="match status" value="1"/>
</dbReference>
<dbReference type="InterPro" id="IPR055120">
    <property type="entry name" value="Chs-1/2_IV_N"/>
</dbReference>
<dbReference type="GO" id="GO:0005524">
    <property type="term" value="F:ATP binding"/>
    <property type="evidence" value="ECO:0007669"/>
    <property type="project" value="UniProtKB-UniRule"/>
</dbReference>
<name>A0AA39IH69_9BILA</name>
<dbReference type="GO" id="GO:0004672">
    <property type="term" value="F:protein kinase activity"/>
    <property type="evidence" value="ECO:0007669"/>
    <property type="project" value="InterPro"/>
</dbReference>
<evidence type="ECO:0000256" key="8">
    <source>
        <dbReference type="ARBA" id="ARBA00022840"/>
    </source>
</evidence>
<feature type="domain" description="Protein kinase" evidence="17">
    <location>
        <begin position="7"/>
        <end position="272"/>
    </location>
</feature>
<reference evidence="18" key="1">
    <citation type="submission" date="2023-06" db="EMBL/GenBank/DDBJ databases">
        <title>Genomic analysis of the entomopathogenic nematode Steinernema hermaphroditum.</title>
        <authorList>
            <person name="Schwarz E.M."/>
            <person name="Heppert J.K."/>
            <person name="Baniya A."/>
            <person name="Schwartz H.T."/>
            <person name="Tan C.-H."/>
            <person name="Antoshechkin I."/>
            <person name="Sternberg P.W."/>
            <person name="Goodrich-Blair H."/>
            <person name="Dillman A.R."/>
        </authorList>
    </citation>
    <scope>NUCLEOTIDE SEQUENCE</scope>
    <source>
        <strain evidence="18">PS9179</strain>
        <tissue evidence="18">Whole animal</tissue>
    </source>
</reference>
<dbReference type="PANTHER" id="PTHR22914:SF12">
    <property type="entry name" value="CHITIN SYNTHASE CHS-1"/>
    <property type="match status" value="1"/>
</dbReference>
<comment type="similarity">
    <text evidence="13">Belongs to the chitin synthase family. Class IV subfamily.</text>
</comment>
<feature type="transmembrane region" description="Helical" evidence="16">
    <location>
        <begin position="615"/>
        <end position="636"/>
    </location>
</feature>
<evidence type="ECO:0000256" key="1">
    <source>
        <dbReference type="ARBA" id="ARBA00004651"/>
    </source>
</evidence>
<keyword evidence="19" id="KW-1185">Reference proteome</keyword>
<feature type="transmembrane region" description="Helical" evidence="16">
    <location>
        <begin position="1387"/>
        <end position="1406"/>
    </location>
</feature>
<keyword evidence="5" id="KW-0808">Transferase</keyword>
<dbReference type="InterPro" id="IPR029044">
    <property type="entry name" value="Nucleotide-diphossugar_trans"/>
</dbReference>
<dbReference type="PROSITE" id="PS50011">
    <property type="entry name" value="PROTEIN_KINASE_DOM"/>
    <property type="match status" value="1"/>
</dbReference>
<feature type="transmembrane region" description="Helical" evidence="16">
    <location>
        <begin position="312"/>
        <end position="338"/>
    </location>
</feature>
<dbReference type="FunFam" id="3.90.550.10:FF:000139">
    <property type="entry name" value="Chitin synthase 8"/>
    <property type="match status" value="1"/>
</dbReference>
<keyword evidence="11 16" id="KW-0472">Membrane</keyword>
<evidence type="ECO:0000256" key="15">
    <source>
        <dbReference type="PROSITE-ProRule" id="PRU10141"/>
    </source>
</evidence>
<dbReference type="Pfam" id="PF03142">
    <property type="entry name" value="Chitin_synth_2"/>
    <property type="match status" value="1"/>
</dbReference>
<dbReference type="Gene3D" id="1.10.510.10">
    <property type="entry name" value="Transferase(Phosphotransferase) domain 1"/>
    <property type="match status" value="1"/>
</dbReference>
<evidence type="ECO:0000256" key="16">
    <source>
        <dbReference type="SAM" id="Phobius"/>
    </source>
</evidence>
<dbReference type="EMBL" id="JAUCMV010000001">
    <property type="protein sequence ID" value="KAK0423039.1"/>
    <property type="molecule type" value="Genomic_DNA"/>
</dbReference>
<feature type="transmembrane region" description="Helical" evidence="16">
    <location>
        <begin position="1326"/>
        <end position="1344"/>
    </location>
</feature>
<dbReference type="Pfam" id="PF00069">
    <property type="entry name" value="Pkinase"/>
    <property type="match status" value="1"/>
</dbReference>
<evidence type="ECO:0000256" key="12">
    <source>
        <dbReference type="ARBA" id="ARBA00023180"/>
    </source>
</evidence>
<keyword evidence="10" id="KW-0175">Coiled coil</keyword>
<evidence type="ECO:0000256" key="9">
    <source>
        <dbReference type="ARBA" id="ARBA00022989"/>
    </source>
</evidence>
<dbReference type="GO" id="GO:0005886">
    <property type="term" value="C:plasma membrane"/>
    <property type="evidence" value="ECO:0007669"/>
    <property type="project" value="UniProtKB-SubCell"/>
</dbReference>
<feature type="transmembrane region" description="Helical" evidence="16">
    <location>
        <begin position="423"/>
        <end position="442"/>
    </location>
</feature>
<comment type="subcellular location">
    <subcellularLocation>
        <location evidence="1">Cell membrane</location>
        <topology evidence="1">Multi-pass membrane protein</topology>
    </subcellularLocation>
</comment>
<dbReference type="EC" id="2.4.1.16" evidence="2"/>
<feature type="transmembrane region" description="Helical" evidence="16">
    <location>
        <begin position="1161"/>
        <end position="1182"/>
    </location>
</feature>
<feature type="transmembrane region" description="Helical" evidence="16">
    <location>
        <begin position="493"/>
        <end position="513"/>
    </location>
</feature>
<evidence type="ECO:0000256" key="4">
    <source>
        <dbReference type="ARBA" id="ARBA00022676"/>
    </source>
</evidence>
<evidence type="ECO:0000256" key="6">
    <source>
        <dbReference type="ARBA" id="ARBA00022692"/>
    </source>
</evidence>
<feature type="transmembrane region" description="Helical" evidence="16">
    <location>
        <begin position="1128"/>
        <end position="1149"/>
    </location>
</feature>
<feature type="transmembrane region" description="Helical" evidence="16">
    <location>
        <begin position="586"/>
        <end position="603"/>
    </location>
</feature>